<feature type="chain" id="PRO_5041305062" evidence="4">
    <location>
        <begin position="17"/>
        <end position="243"/>
    </location>
</feature>
<sequence>MRTVLTFVPLLVLSSCVKIPPNFHKCNRKSPDFQTCMFESAKKGVLELVRPYPELTIPSFDPFELTEITIGGTDGPVNFQQKFTNCKFYGLVDLDIDNFEFNFEKKVVRMSGMFPEIQMVCDYEVKGKILVLNIHGIGNSTVILKNLKITDVLPFEETKRMGRTFPNFKSSSVTIDPELVVFNFENHKNKALSDSINPILNNNWKDIFDEVKGEYAQVIDRIVLNVVNRFFSKVTFEEAFDSS</sequence>
<dbReference type="FunFam" id="3.15.10.30:FF:000001">
    <property type="entry name" value="Takeout-like protein 1"/>
    <property type="match status" value="1"/>
</dbReference>
<dbReference type="PROSITE" id="PS51257">
    <property type="entry name" value="PROKAR_LIPOPROTEIN"/>
    <property type="match status" value="1"/>
</dbReference>
<name>A0AA38MC26_9CUCU</name>
<dbReference type="GO" id="GO:0007623">
    <property type="term" value="P:circadian rhythm"/>
    <property type="evidence" value="ECO:0007669"/>
    <property type="project" value="UniProtKB-ARBA"/>
</dbReference>
<dbReference type="PANTHER" id="PTHR11008:SF32">
    <property type="entry name" value="CIRCADIAN CLOCK-CONTROLLED PROTEIN DAYWAKE-RELATED"/>
    <property type="match status" value="1"/>
</dbReference>
<dbReference type="GO" id="GO:0005615">
    <property type="term" value="C:extracellular space"/>
    <property type="evidence" value="ECO:0007669"/>
    <property type="project" value="TreeGrafter"/>
</dbReference>
<evidence type="ECO:0000256" key="1">
    <source>
        <dbReference type="ARBA" id="ARBA00022729"/>
    </source>
</evidence>
<dbReference type="EMBL" id="JALNTZ010000005">
    <property type="protein sequence ID" value="KAJ3650918.1"/>
    <property type="molecule type" value="Genomic_DNA"/>
</dbReference>
<comment type="similarity">
    <text evidence="3">Belongs to the TO family.</text>
</comment>
<reference evidence="5" key="1">
    <citation type="journal article" date="2023" name="G3 (Bethesda)">
        <title>Whole genome assemblies of Zophobas morio and Tenebrio molitor.</title>
        <authorList>
            <person name="Kaur S."/>
            <person name="Stinson S.A."/>
            <person name="diCenzo G.C."/>
        </authorList>
    </citation>
    <scope>NUCLEOTIDE SEQUENCE</scope>
    <source>
        <strain evidence="5">QUZm001</strain>
    </source>
</reference>
<dbReference type="Proteomes" id="UP001168821">
    <property type="component" value="Unassembled WGS sequence"/>
</dbReference>
<proteinExistence type="inferred from homology"/>
<dbReference type="AlphaFoldDB" id="A0AA38MC26"/>
<evidence type="ECO:0000256" key="2">
    <source>
        <dbReference type="ARBA" id="ARBA00023108"/>
    </source>
</evidence>
<dbReference type="InterPro" id="IPR010562">
    <property type="entry name" value="Haemolymph_juvenile_hormone-bd"/>
</dbReference>
<evidence type="ECO:0000313" key="5">
    <source>
        <dbReference type="EMBL" id="KAJ3650918.1"/>
    </source>
</evidence>
<keyword evidence="1 4" id="KW-0732">Signal</keyword>
<dbReference type="InterPro" id="IPR038606">
    <property type="entry name" value="To_sf"/>
</dbReference>
<dbReference type="SMART" id="SM00700">
    <property type="entry name" value="JHBP"/>
    <property type="match status" value="1"/>
</dbReference>
<protein>
    <submittedName>
        <fullName evidence="5">Uncharacterized protein</fullName>
    </submittedName>
</protein>
<accession>A0AA38MC26</accession>
<dbReference type="PANTHER" id="PTHR11008">
    <property type="entry name" value="PROTEIN TAKEOUT-LIKE PROTEIN"/>
    <property type="match status" value="1"/>
</dbReference>
<gene>
    <name evidence="5" type="ORF">Zmor_016993</name>
</gene>
<feature type="signal peptide" evidence="4">
    <location>
        <begin position="1"/>
        <end position="16"/>
    </location>
</feature>
<comment type="caution">
    <text evidence="5">The sequence shown here is derived from an EMBL/GenBank/DDBJ whole genome shotgun (WGS) entry which is preliminary data.</text>
</comment>
<organism evidence="5 6">
    <name type="scientific">Zophobas morio</name>
    <dbReference type="NCBI Taxonomy" id="2755281"/>
    <lineage>
        <taxon>Eukaryota</taxon>
        <taxon>Metazoa</taxon>
        <taxon>Ecdysozoa</taxon>
        <taxon>Arthropoda</taxon>
        <taxon>Hexapoda</taxon>
        <taxon>Insecta</taxon>
        <taxon>Pterygota</taxon>
        <taxon>Neoptera</taxon>
        <taxon>Endopterygota</taxon>
        <taxon>Coleoptera</taxon>
        <taxon>Polyphaga</taxon>
        <taxon>Cucujiformia</taxon>
        <taxon>Tenebrionidae</taxon>
        <taxon>Zophobas</taxon>
    </lineage>
</organism>
<evidence type="ECO:0000256" key="3">
    <source>
        <dbReference type="ARBA" id="ARBA00060902"/>
    </source>
</evidence>
<dbReference type="Gene3D" id="3.15.10.30">
    <property type="entry name" value="Haemolymph juvenile hormone binding protein"/>
    <property type="match status" value="1"/>
</dbReference>
<keyword evidence="2" id="KW-0090">Biological rhythms</keyword>
<evidence type="ECO:0000256" key="4">
    <source>
        <dbReference type="SAM" id="SignalP"/>
    </source>
</evidence>
<dbReference type="Pfam" id="PF06585">
    <property type="entry name" value="JHBP"/>
    <property type="match status" value="1"/>
</dbReference>
<evidence type="ECO:0000313" key="6">
    <source>
        <dbReference type="Proteomes" id="UP001168821"/>
    </source>
</evidence>
<keyword evidence="6" id="KW-1185">Reference proteome</keyword>